<organism evidence="3 4">
    <name type="scientific">Hermetia illucens</name>
    <name type="common">Black soldier fly</name>
    <dbReference type="NCBI Taxonomy" id="343691"/>
    <lineage>
        <taxon>Eukaryota</taxon>
        <taxon>Metazoa</taxon>
        <taxon>Ecdysozoa</taxon>
        <taxon>Arthropoda</taxon>
        <taxon>Hexapoda</taxon>
        <taxon>Insecta</taxon>
        <taxon>Pterygota</taxon>
        <taxon>Neoptera</taxon>
        <taxon>Endopterygota</taxon>
        <taxon>Diptera</taxon>
        <taxon>Brachycera</taxon>
        <taxon>Stratiomyomorpha</taxon>
        <taxon>Stratiomyidae</taxon>
        <taxon>Hermetiinae</taxon>
        <taxon>Hermetia</taxon>
    </lineage>
</organism>
<dbReference type="EMBL" id="LR899012">
    <property type="protein sequence ID" value="CAD7088220.1"/>
    <property type="molecule type" value="Genomic_DNA"/>
</dbReference>
<sequence>MKICLVILVISTVGLNAFHIPFNVEQDYPQLRRDLPPSRALSDYLYWLALYKRKLQRFGFYPIVTEDDLKYSQGKEIKPSSGEVINFNASDREIVESNREKLAGINKEAKLNVNISDQASSNVNSDKNVQQSEIYAESDVIVENLEDIPLLAVDASDPIIHILPSEETSNGSEMFDAVFENDEDQIAMMSSIMSSIDEGNVNSLADMIDIVEDFDETGEVELEPVDDLIAMETVKEESVSASADITPNHTQKELGNSVTIIVDAAQLPEDDTKAVLEPLYASDIIGHLSKGDPADSPEYETSIITKNNDTANPVLLEQQTAVTSIQPALKGSADANYTVPATSISPAVKEVNAEYHTESKQQSQIDTKEQQAWHFEDDQTETLPISPEELLILLGNSADDEITDDLFSSNEIPLQFQVDPIENVNGTPKQSEVVNLPLISSAKLDDAEENLAKAPFENGHNYIKESNSDAFYISSAEITENTSKSTLPVEPVKNQDESSKSLESIISTNESEKPVPLHAPPEDQLELRNNFEFVSDKSLEQLNDLSAKINAKEKMDKVNDIQRNISANHEIVPTVPKDIEEMIHTSASITPNGSRAEGKEDRRFNISKPDILNPNYSQLQLLGLAGGSVFYDEPSDTSSSKKRILDVQSVHENSEEFLDQIKQVEELKANLSSQPDTISDEIQSSPKLQLNEIPLASEDLKNAQNLTSNEATPFPATELNKASENSPLYVTLVNKKEILLSDHEKNIDRRLEHKLHELESPTIVNQDHESLMYRVIPRDGLQGTNADNEGRSVVEPLPVGRFIMKMNSLKEKMTKYQDRGRSDIPIDYE</sequence>
<gene>
    <name evidence="3" type="ORF">HERILL_LOCUS10865</name>
</gene>
<dbReference type="InParanoid" id="A0A7R8YX99"/>
<feature type="region of interest" description="Disordered" evidence="1">
    <location>
        <begin position="482"/>
        <end position="519"/>
    </location>
</feature>
<dbReference type="AlphaFoldDB" id="A0A7R8YX99"/>
<evidence type="ECO:0000313" key="3">
    <source>
        <dbReference type="EMBL" id="CAD7088220.1"/>
    </source>
</evidence>
<feature type="chain" id="PRO_5031521734" evidence="2">
    <location>
        <begin position="18"/>
        <end position="829"/>
    </location>
</feature>
<dbReference type="Proteomes" id="UP000594454">
    <property type="component" value="Chromosome 4"/>
</dbReference>
<name>A0A7R8YX99_HERIL</name>
<accession>A0A7R8YX99</accession>
<feature type="signal peptide" evidence="2">
    <location>
        <begin position="1"/>
        <end position="17"/>
    </location>
</feature>
<evidence type="ECO:0000256" key="2">
    <source>
        <dbReference type="SAM" id="SignalP"/>
    </source>
</evidence>
<keyword evidence="4" id="KW-1185">Reference proteome</keyword>
<keyword evidence="2" id="KW-0732">Signal</keyword>
<protein>
    <submittedName>
        <fullName evidence="3">Uncharacterized protein</fullName>
    </submittedName>
</protein>
<evidence type="ECO:0000313" key="4">
    <source>
        <dbReference type="Proteomes" id="UP000594454"/>
    </source>
</evidence>
<proteinExistence type="predicted"/>
<reference evidence="3 4" key="1">
    <citation type="submission" date="2020-11" db="EMBL/GenBank/DDBJ databases">
        <authorList>
            <person name="Wallbank WR R."/>
            <person name="Pardo Diaz C."/>
            <person name="Kozak K."/>
            <person name="Martin S."/>
            <person name="Jiggins C."/>
            <person name="Moest M."/>
            <person name="Warren A I."/>
            <person name="Generalovic N T."/>
            <person name="Byers J.R.P. K."/>
            <person name="Montejo-Kovacevich G."/>
            <person name="Yen C E."/>
        </authorList>
    </citation>
    <scope>NUCLEOTIDE SEQUENCE [LARGE SCALE GENOMIC DNA]</scope>
</reference>
<evidence type="ECO:0000256" key="1">
    <source>
        <dbReference type="SAM" id="MobiDB-lite"/>
    </source>
</evidence>